<name>A0AA50KAE2_9GAMM</name>
<dbReference type="AlphaFoldDB" id="A0AA50KAE2"/>
<proteinExistence type="predicted"/>
<protein>
    <submittedName>
        <fullName evidence="1">Uncharacterized protein</fullName>
    </submittedName>
</protein>
<dbReference type="EMBL" id="CP132914">
    <property type="protein sequence ID" value="WMB71081.1"/>
    <property type="molecule type" value="Genomic_DNA"/>
</dbReference>
<dbReference type="RefSeq" id="WP_263166163.1">
    <property type="nucleotide sequence ID" value="NZ_CP132914.1"/>
</dbReference>
<evidence type="ECO:0000313" key="1">
    <source>
        <dbReference type="EMBL" id="WMB71081.1"/>
    </source>
</evidence>
<dbReference type="Proteomes" id="UP001236800">
    <property type="component" value="Chromosome"/>
</dbReference>
<sequence>MLNCILLAVTLTHTATALPEPQVKITSKSLIDTQVLLIDIKSELEQQMQRLTLDITQDARDGVLHSSEMEGLVTVKD</sequence>
<dbReference type="GeneID" id="301339816"/>
<reference evidence="1" key="1">
    <citation type="submission" date="2023-08" db="EMBL/GenBank/DDBJ databases">
        <title>Complete genome sequence of Shewanella oncorhynchi Z-P2, a siderophore putrebactin-producing bacterium.</title>
        <authorList>
            <person name="Zhang Y."/>
        </authorList>
    </citation>
    <scope>NUCLEOTIDE SEQUENCE</scope>
    <source>
        <strain evidence="1">Z-P2</strain>
    </source>
</reference>
<dbReference type="KEGG" id="sog:RA178_11495"/>
<gene>
    <name evidence="1" type="ORF">RA178_11495</name>
</gene>
<accession>A0AA50KAE2</accession>
<organism evidence="1">
    <name type="scientific">Shewanella oncorhynchi</name>
    <dbReference type="NCBI Taxonomy" id="2726434"/>
    <lineage>
        <taxon>Bacteria</taxon>
        <taxon>Pseudomonadati</taxon>
        <taxon>Pseudomonadota</taxon>
        <taxon>Gammaproteobacteria</taxon>
        <taxon>Alteromonadales</taxon>
        <taxon>Shewanellaceae</taxon>
        <taxon>Shewanella</taxon>
    </lineage>
</organism>